<evidence type="ECO:0000313" key="3">
    <source>
        <dbReference type="Proteomes" id="UP000050761"/>
    </source>
</evidence>
<accession>A0A3P8AMJ0</accession>
<gene>
    <name evidence="2" type="ORF">HPBE_LOCUS19545</name>
</gene>
<dbReference type="OrthoDB" id="5867421at2759"/>
<proteinExistence type="predicted"/>
<evidence type="ECO:0000313" key="4">
    <source>
        <dbReference type="WBParaSite" id="HPBE_0001954601-mRNA-1"/>
    </source>
</evidence>
<organism evidence="3 4">
    <name type="scientific">Heligmosomoides polygyrus</name>
    <name type="common">Parasitic roundworm</name>
    <dbReference type="NCBI Taxonomy" id="6339"/>
    <lineage>
        <taxon>Eukaryota</taxon>
        <taxon>Metazoa</taxon>
        <taxon>Ecdysozoa</taxon>
        <taxon>Nematoda</taxon>
        <taxon>Chromadorea</taxon>
        <taxon>Rhabditida</taxon>
        <taxon>Rhabditina</taxon>
        <taxon>Rhabditomorpha</taxon>
        <taxon>Strongyloidea</taxon>
        <taxon>Heligmosomidae</taxon>
        <taxon>Heligmosomoides</taxon>
    </lineage>
</organism>
<evidence type="ECO:0000313" key="2">
    <source>
        <dbReference type="EMBL" id="VDP15477.1"/>
    </source>
</evidence>
<dbReference type="Proteomes" id="UP000050761">
    <property type="component" value="Unassembled WGS sequence"/>
</dbReference>
<reference evidence="4" key="2">
    <citation type="submission" date="2019-09" db="UniProtKB">
        <authorList>
            <consortium name="WormBaseParasite"/>
        </authorList>
    </citation>
    <scope>IDENTIFICATION</scope>
</reference>
<dbReference type="WBParaSite" id="HPBE_0001954601-mRNA-1">
    <property type="protein sequence ID" value="HPBE_0001954601-mRNA-1"/>
    <property type="gene ID" value="HPBE_0001954601"/>
</dbReference>
<protein>
    <submittedName>
        <fullName evidence="4">KID domain-containing protein</fullName>
    </submittedName>
</protein>
<reference evidence="2 3" key="1">
    <citation type="submission" date="2018-11" db="EMBL/GenBank/DDBJ databases">
        <authorList>
            <consortium name="Pathogen Informatics"/>
        </authorList>
    </citation>
    <scope>NUCLEOTIDE SEQUENCE [LARGE SCALE GENOMIC DNA]</scope>
</reference>
<feature type="region of interest" description="Disordered" evidence="1">
    <location>
        <begin position="67"/>
        <end position="99"/>
    </location>
</feature>
<accession>A0A183GBQ7</accession>
<keyword evidence="3" id="KW-1185">Reference proteome</keyword>
<name>A0A183GBQ7_HELPZ</name>
<evidence type="ECO:0000256" key="1">
    <source>
        <dbReference type="SAM" id="MobiDB-lite"/>
    </source>
</evidence>
<dbReference type="EMBL" id="UZAH01031444">
    <property type="protein sequence ID" value="VDP15477.1"/>
    <property type="molecule type" value="Genomic_DNA"/>
</dbReference>
<dbReference type="AlphaFoldDB" id="A0A183GBQ7"/>
<sequence>MLFASGLRKAVDQADPSAQAILVTAEETNRLLIERRRRQMIRRHTCSTLKPDAQEIRSVSFLTPPLEAVEDESEPSEPLPPSLPQVPTTRPPVDDWGTSAFALPTTTSVPPPYNPGRSICLSYLLLLPLFQIWHCLYYLNSKN</sequence>